<dbReference type="InterPro" id="IPR003115">
    <property type="entry name" value="ParB_N"/>
</dbReference>
<dbReference type="Gene3D" id="3.90.1530.10">
    <property type="entry name" value="Conserved hypothetical protein from pyrococcus furiosus pfu- 392566-001, ParB domain"/>
    <property type="match status" value="1"/>
</dbReference>
<organism evidence="2 3">
    <name type="scientific">Pantoea osteomyelitidis</name>
    <dbReference type="NCBI Taxonomy" id="3230026"/>
    <lineage>
        <taxon>Bacteria</taxon>
        <taxon>Pseudomonadati</taxon>
        <taxon>Pseudomonadota</taxon>
        <taxon>Gammaproteobacteria</taxon>
        <taxon>Enterobacterales</taxon>
        <taxon>Erwiniaceae</taxon>
        <taxon>Pantoea</taxon>
    </lineage>
</organism>
<feature type="domain" description="ParB-like N-terminal" evidence="1">
    <location>
        <begin position="4"/>
        <end position="90"/>
    </location>
</feature>
<evidence type="ECO:0000259" key="1">
    <source>
        <dbReference type="SMART" id="SM00470"/>
    </source>
</evidence>
<gene>
    <name evidence="2" type="ORF">ABU178_08445</name>
</gene>
<reference evidence="2 3" key="1">
    <citation type="submission" date="2024-08" db="EMBL/GenBank/DDBJ databases">
        <title>Pantoea ronii - a newly identified human opportunistic pathogen.</title>
        <authorList>
            <person name="Keidar-Friedman D."/>
            <person name="Sorek N."/>
            <person name="Leshin-Carmel D."/>
            <person name="Tsur A."/>
            <person name="Amsalem M."/>
            <person name="Tolkach D."/>
            <person name="Brosh-Nissimov T."/>
        </authorList>
    </citation>
    <scope>NUCLEOTIDE SEQUENCE [LARGE SCALE GENOMIC DNA]</scope>
    <source>
        <strain evidence="2 3">AA23256</strain>
    </source>
</reference>
<dbReference type="SUPFAM" id="SSF110849">
    <property type="entry name" value="ParB/Sulfiredoxin"/>
    <property type="match status" value="1"/>
</dbReference>
<dbReference type="SUPFAM" id="SSF53335">
    <property type="entry name" value="S-adenosyl-L-methionine-dependent methyltransferases"/>
    <property type="match status" value="1"/>
</dbReference>
<dbReference type="Gene3D" id="3.40.50.150">
    <property type="entry name" value="Vaccinia Virus protein VP39"/>
    <property type="match status" value="1"/>
</dbReference>
<dbReference type="Pfam" id="PF02195">
    <property type="entry name" value="ParB_N"/>
    <property type="match status" value="1"/>
</dbReference>
<sequence>MLKLNYDISALRGAEYNPRFIGEEDLSVLAESIQVLGLVKPLIVRGDLLVAGHQRTRALRKLGVTKAAVYVLPVETTLYDELRFNQLHNGTDQDSGDERCVITGLSNKSGFCVVQPQQLTGNFRSRMAYVRREISEMILRFGPWGGCVATRSGEVIHCAQYALASRSVNAPLTVYVIPDEKKALYRKYLQRTYGVFSYNHLEKHTYVQTYAQMMRLRSGRSKENRSRLYEGLVLPWLSSHQDGRALRGIDFGSGQGDYAKRLRQAGFNLLDVELFRRLGASNILDITSINRMITDMCDSLTEHGLFDYVICDSVLNSVDCPEAEKSVLHFIRGLCKPGGMLFFSGRRLEFELAALNLKKSASKKSKLFFLDENNFTAKYRKGHWFYQKFHSEKDIMQIVADYDLKLISLVDSKSSFQVQAVPQQPSKPDDLKKAISYEFELELPGNKRIGRSADVLRAFKLE</sequence>
<evidence type="ECO:0000313" key="3">
    <source>
        <dbReference type="Proteomes" id="UP001611251"/>
    </source>
</evidence>
<dbReference type="Proteomes" id="UP001611251">
    <property type="component" value="Unassembled WGS sequence"/>
</dbReference>
<dbReference type="Pfam" id="PF13489">
    <property type="entry name" value="Methyltransf_23"/>
    <property type="match status" value="1"/>
</dbReference>
<dbReference type="InterPro" id="IPR029063">
    <property type="entry name" value="SAM-dependent_MTases_sf"/>
</dbReference>
<dbReference type="EMBL" id="JBGFSN010000004">
    <property type="protein sequence ID" value="MFH8134202.1"/>
    <property type="molecule type" value="Genomic_DNA"/>
</dbReference>
<dbReference type="InterPro" id="IPR036086">
    <property type="entry name" value="ParB/Sulfiredoxin_sf"/>
</dbReference>
<keyword evidence="3" id="KW-1185">Reference proteome</keyword>
<protein>
    <submittedName>
        <fullName evidence="2">ParB N-terminal domain-containing protein</fullName>
    </submittedName>
</protein>
<dbReference type="RefSeq" id="WP_397213781.1">
    <property type="nucleotide sequence ID" value="NZ_JBGFSN010000004.1"/>
</dbReference>
<evidence type="ECO:0000313" key="2">
    <source>
        <dbReference type="EMBL" id="MFH8134202.1"/>
    </source>
</evidence>
<proteinExistence type="predicted"/>
<dbReference type="SMART" id="SM00470">
    <property type="entry name" value="ParB"/>
    <property type="match status" value="1"/>
</dbReference>
<comment type="caution">
    <text evidence="2">The sequence shown here is derived from an EMBL/GenBank/DDBJ whole genome shotgun (WGS) entry which is preliminary data.</text>
</comment>
<accession>A0ABW7PV86</accession>
<name>A0ABW7PV86_9GAMM</name>